<dbReference type="Proteomes" id="UP000327013">
    <property type="component" value="Chromosome 3"/>
</dbReference>
<keyword evidence="1" id="KW-1133">Transmembrane helix</keyword>
<feature type="transmembrane region" description="Helical" evidence="1">
    <location>
        <begin position="107"/>
        <end position="125"/>
    </location>
</feature>
<keyword evidence="1" id="KW-0812">Transmembrane</keyword>
<keyword evidence="3" id="KW-1185">Reference proteome</keyword>
<keyword evidence="1" id="KW-0472">Membrane</keyword>
<dbReference type="EMBL" id="CM017323">
    <property type="protein sequence ID" value="KAE8022377.1"/>
    <property type="molecule type" value="Genomic_DNA"/>
</dbReference>
<dbReference type="AlphaFoldDB" id="A0A5N6QXW2"/>
<evidence type="ECO:0000256" key="1">
    <source>
        <dbReference type="SAM" id="Phobius"/>
    </source>
</evidence>
<accession>A0A5N6QXW2</accession>
<proteinExistence type="predicted"/>
<feature type="transmembrane region" description="Helical" evidence="1">
    <location>
        <begin position="79"/>
        <end position="95"/>
    </location>
</feature>
<organism evidence="2 3">
    <name type="scientific">Carpinus fangiana</name>
    <dbReference type="NCBI Taxonomy" id="176857"/>
    <lineage>
        <taxon>Eukaryota</taxon>
        <taxon>Viridiplantae</taxon>
        <taxon>Streptophyta</taxon>
        <taxon>Embryophyta</taxon>
        <taxon>Tracheophyta</taxon>
        <taxon>Spermatophyta</taxon>
        <taxon>Magnoliopsida</taxon>
        <taxon>eudicotyledons</taxon>
        <taxon>Gunneridae</taxon>
        <taxon>Pentapetalae</taxon>
        <taxon>rosids</taxon>
        <taxon>fabids</taxon>
        <taxon>Fagales</taxon>
        <taxon>Betulaceae</taxon>
        <taxon>Carpinus</taxon>
    </lineage>
</organism>
<feature type="transmembrane region" description="Helical" evidence="1">
    <location>
        <begin position="137"/>
        <end position="160"/>
    </location>
</feature>
<protein>
    <submittedName>
        <fullName evidence="2">Uncharacterized protein</fullName>
    </submittedName>
</protein>
<evidence type="ECO:0000313" key="2">
    <source>
        <dbReference type="EMBL" id="KAE8022377.1"/>
    </source>
</evidence>
<evidence type="ECO:0000313" key="3">
    <source>
        <dbReference type="Proteomes" id="UP000327013"/>
    </source>
</evidence>
<reference evidence="2 3" key="1">
    <citation type="submission" date="2019-06" db="EMBL/GenBank/DDBJ databases">
        <title>A chromosomal-level reference genome of Carpinus fangiana (Coryloideae, Betulaceae).</title>
        <authorList>
            <person name="Yang X."/>
            <person name="Wang Z."/>
            <person name="Zhang L."/>
            <person name="Hao G."/>
            <person name="Liu J."/>
            <person name="Yang Y."/>
        </authorList>
    </citation>
    <scope>NUCLEOTIDE SEQUENCE [LARGE SCALE GENOMIC DNA]</scope>
    <source>
        <strain evidence="2">Cfa_2016G</strain>
        <tissue evidence="2">Leaf</tissue>
    </source>
</reference>
<gene>
    <name evidence="2" type="ORF">FH972_008180</name>
</gene>
<sequence length="177" mass="20170">MSDELNQIPEHQIIEVPASDETSLTPHRISEVVGCLPMVSTAVSAPPAVKIADRRAGRVFWSKMTCISNQESKSLRSRYMPFMFLIGSVIGLLGTKESFKDHPANKWISAAALLILCLLQATRKMSVVFLSVPDRFWWLYFVLLLVLMVACHYTFLYTWICSEVKKMFRRQQDVLPS</sequence>
<name>A0A5N6QXW2_9ROSI</name>